<feature type="non-terminal residue" evidence="2">
    <location>
        <position position="1"/>
    </location>
</feature>
<protein>
    <recommendedName>
        <fullName evidence="4">Transmembrane protein</fullName>
    </recommendedName>
</protein>
<organism evidence="2 3">
    <name type="scientific">Trema orientale</name>
    <name type="common">Charcoal tree</name>
    <name type="synonym">Celtis orientalis</name>
    <dbReference type="NCBI Taxonomy" id="63057"/>
    <lineage>
        <taxon>Eukaryota</taxon>
        <taxon>Viridiplantae</taxon>
        <taxon>Streptophyta</taxon>
        <taxon>Embryophyta</taxon>
        <taxon>Tracheophyta</taxon>
        <taxon>Spermatophyta</taxon>
        <taxon>Magnoliopsida</taxon>
        <taxon>eudicotyledons</taxon>
        <taxon>Gunneridae</taxon>
        <taxon>Pentapetalae</taxon>
        <taxon>rosids</taxon>
        <taxon>fabids</taxon>
        <taxon>Rosales</taxon>
        <taxon>Cannabaceae</taxon>
        <taxon>Trema</taxon>
    </lineage>
</organism>
<dbReference type="Proteomes" id="UP000237000">
    <property type="component" value="Unassembled WGS sequence"/>
</dbReference>
<accession>A0A2P5AGN9</accession>
<evidence type="ECO:0000313" key="3">
    <source>
        <dbReference type="Proteomes" id="UP000237000"/>
    </source>
</evidence>
<feature type="transmembrane region" description="Helical" evidence="1">
    <location>
        <begin position="15"/>
        <end position="42"/>
    </location>
</feature>
<keyword evidence="3" id="KW-1185">Reference proteome</keyword>
<gene>
    <name evidence="2" type="ORF">TorRG33x02_350870</name>
</gene>
<comment type="caution">
    <text evidence="2">The sequence shown here is derived from an EMBL/GenBank/DDBJ whole genome shotgun (WGS) entry which is preliminary data.</text>
</comment>
<keyword evidence="1" id="KW-1133">Transmembrane helix</keyword>
<name>A0A2P5AGN9_TREOI</name>
<evidence type="ECO:0000256" key="1">
    <source>
        <dbReference type="SAM" id="Phobius"/>
    </source>
</evidence>
<keyword evidence="1" id="KW-0812">Transmembrane</keyword>
<keyword evidence="1" id="KW-0472">Membrane</keyword>
<dbReference type="InParanoid" id="A0A2P5AGN9"/>
<dbReference type="EMBL" id="JXTC01000870">
    <property type="protein sequence ID" value="PON35702.1"/>
    <property type="molecule type" value="Genomic_DNA"/>
</dbReference>
<proteinExistence type="predicted"/>
<reference evidence="3" key="1">
    <citation type="submission" date="2016-06" db="EMBL/GenBank/DDBJ databases">
        <title>Parallel loss of symbiosis genes in relatives of nitrogen-fixing non-legume Parasponia.</title>
        <authorList>
            <person name="Van Velzen R."/>
            <person name="Holmer R."/>
            <person name="Bu F."/>
            <person name="Rutten L."/>
            <person name="Van Zeijl A."/>
            <person name="Liu W."/>
            <person name="Santuari L."/>
            <person name="Cao Q."/>
            <person name="Sharma T."/>
            <person name="Shen D."/>
            <person name="Roswanjaya Y."/>
            <person name="Wardhani T."/>
            <person name="Kalhor M.S."/>
            <person name="Jansen J."/>
            <person name="Van den Hoogen J."/>
            <person name="Gungor B."/>
            <person name="Hartog M."/>
            <person name="Hontelez J."/>
            <person name="Verver J."/>
            <person name="Yang W.-C."/>
            <person name="Schijlen E."/>
            <person name="Repin R."/>
            <person name="Schilthuizen M."/>
            <person name="Schranz E."/>
            <person name="Heidstra R."/>
            <person name="Miyata K."/>
            <person name="Fedorova E."/>
            <person name="Kohlen W."/>
            <person name="Bisseling T."/>
            <person name="Smit S."/>
            <person name="Geurts R."/>
        </authorList>
    </citation>
    <scope>NUCLEOTIDE SEQUENCE [LARGE SCALE GENOMIC DNA]</scope>
    <source>
        <strain evidence="3">cv. RG33-2</strain>
    </source>
</reference>
<evidence type="ECO:0008006" key="4">
    <source>
        <dbReference type="Google" id="ProtNLM"/>
    </source>
</evidence>
<evidence type="ECO:0000313" key="2">
    <source>
        <dbReference type="EMBL" id="PON35702.1"/>
    </source>
</evidence>
<dbReference type="AlphaFoldDB" id="A0A2P5AGN9"/>
<sequence length="119" mass="13657">NSRSIYLSSLPNLSWSFVVVVFIIIIILLLLVMMMIIVILLMHFSIMSKRVKFIRHPKLEQSFSSVFHRKRLARQIIIKIFSSVFPRIGLQAHTLVGLAVHRKGLAVVAKKVVHAETLR</sequence>